<sequence>MPMTQRLWPLLAWLVYFLMPFDILPDHFFGPGWTDDLVLLGLVYYFFLRQGAPGGPKAGSRKTEGQRDRFASGRDDASGRSKERADQNKPKNPYEILGIEPGADPDTIKKAYHRMAAKYHPDKVSHLGEEFQQLAKEKFQDIQWAYETLMHRHREQRK</sequence>
<reference evidence="8" key="1">
    <citation type="journal article" date="2020" name="mSystems">
        <title>Genome- and Community-Level Interaction Insights into Carbon Utilization and Element Cycling Functions of Hydrothermarchaeota in Hydrothermal Sediment.</title>
        <authorList>
            <person name="Zhou Z."/>
            <person name="Liu Y."/>
            <person name="Xu W."/>
            <person name="Pan J."/>
            <person name="Luo Z.H."/>
            <person name="Li M."/>
        </authorList>
    </citation>
    <scope>NUCLEOTIDE SEQUENCE [LARGE SCALE GENOMIC DNA]</scope>
    <source>
        <strain evidence="8">SpSt-456</strain>
    </source>
</reference>
<keyword evidence="5" id="KW-0143">Chaperone</keyword>
<dbReference type="PANTHER" id="PTHR44360:SF1">
    <property type="entry name" value="DNAJ HOMOLOG SUBFAMILY B MEMBER 9"/>
    <property type="match status" value="1"/>
</dbReference>
<evidence type="ECO:0000256" key="2">
    <source>
        <dbReference type="ARBA" id="ARBA00022692"/>
    </source>
</evidence>
<dbReference type="SUPFAM" id="SSF46565">
    <property type="entry name" value="Chaperone J-domain"/>
    <property type="match status" value="1"/>
</dbReference>
<feature type="region of interest" description="Disordered" evidence="6">
    <location>
        <begin position="53"/>
        <end position="102"/>
    </location>
</feature>
<dbReference type="Pfam" id="PF06803">
    <property type="entry name" value="DUF1232"/>
    <property type="match status" value="1"/>
</dbReference>
<organism evidence="8">
    <name type="scientific">Desulfacinum infernum</name>
    <dbReference type="NCBI Taxonomy" id="35837"/>
    <lineage>
        <taxon>Bacteria</taxon>
        <taxon>Pseudomonadati</taxon>
        <taxon>Thermodesulfobacteriota</taxon>
        <taxon>Syntrophobacteria</taxon>
        <taxon>Syntrophobacterales</taxon>
        <taxon>Syntrophobacteraceae</taxon>
        <taxon>Desulfacinum</taxon>
    </lineage>
</organism>
<dbReference type="PANTHER" id="PTHR44360">
    <property type="entry name" value="DNAJ HOMOLOG SUBFAMILY B MEMBER 9"/>
    <property type="match status" value="1"/>
</dbReference>
<protein>
    <submittedName>
        <fullName evidence="8">DUF1232 domain-containing protein</fullName>
    </submittedName>
</protein>
<feature type="compositionally biased region" description="Basic and acidic residues" evidence="6">
    <location>
        <begin position="61"/>
        <end position="89"/>
    </location>
</feature>
<keyword evidence="2" id="KW-0812">Transmembrane</keyword>
<evidence type="ECO:0000256" key="4">
    <source>
        <dbReference type="ARBA" id="ARBA00023136"/>
    </source>
</evidence>
<dbReference type="PROSITE" id="PS50076">
    <property type="entry name" value="DNAJ_2"/>
    <property type="match status" value="1"/>
</dbReference>
<dbReference type="InterPro" id="IPR051948">
    <property type="entry name" value="Hsp70_co-chaperone_J-domain"/>
</dbReference>
<dbReference type="AlphaFoldDB" id="A0A832A6T8"/>
<dbReference type="PRINTS" id="PR00625">
    <property type="entry name" value="JDOMAIN"/>
</dbReference>
<dbReference type="GO" id="GO:0051787">
    <property type="term" value="F:misfolded protein binding"/>
    <property type="evidence" value="ECO:0007669"/>
    <property type="project" value="TreeGrafter"/>
</dbReference>
<evidence type="ECO:0000313" key="8">
    <source>
        <dbReference type="EMBL" id="HFK97759.1"/>
    </source>
</evidence>
<evidence type="ECO:0000256" key="1">
    <source>
        <dbReference type="ARBA" id="ARBA00004127"/>
    </source>
</evidence>
<dbReference type="GO" id="GO:0051087">
    <property type="term" value="F:protein-folding chaperone binding"/>
    <property type="evidence" value="ECO:0007669"/>
    <property type="project" value="TreeGrafter"/>
</dbReference>
<dbReference type="Gene3D" id="1.10.287.110">
    <property type="entry name" value="DnaJ domain"/>
    <property type="match status" value="1"/>
</dbReference>
<comment type="subcellular location">
    <subcellularLocation>
        <location evidence="1">Endomembrane system</location>
        <topology evidence="1">Multi-pass membrane protein</topology>
    </subcellularLocation>
</comment>
<gene>
    <name evidence="8" type="ORF">ENS06_10630</name>
</gene>
<dbReference type="GO" id="GO:0012505">
    <property type="term" value="C:endomembrane system"/>
    <property type="evidence" value="ECO:0007669"/>
    <property type="project" value="UniProtKB-SubCell"/>
</dbReference>
<dbReference type="GO" id="GO:0036503">
    <property type="term" value="P:ERAD pathway"/>
    <property type="evidence" value="ECO:0007669"/>
    <property type="project" value="TreeGrafter"/>
</dbReference>
<dbReference type="CDD" id="cd06257">
    <property type="entry name" value="DnaJ"/>
    <property type="match status" value="1"/>
</dbReference>
<comment type="caution">
    <text evidence="8">The sequence shown here is derived from an EMBL/GenBank/DDBJ whole genome shotgun (WGS) entry which is preliminary data.</text>
</comment>
<feature type="domain" description="J" evidence="7">
    <location>
        <begin position="92"/>
        <end position="158"/>
    </location>
</feature>
<evidence type="ECO:0000259" key="7">
    <source>
        <dbReference type="PROSITE" id="PS50076"/>
    </source>
</evidence>
<keyword evidence="4" id="KW-0472">Membrane</keyword>
<dbReference type="EMBL" id="DSTK01000033">
    <property type="protein sequence ID" value="HFK97759.1"/>
    <property type="molecule type" value="Genomic_DNA"/>
</dbReference>
<dbReference type="InterPro" id="IPR001623">
    <property type="entry name" value="DnaJ_domain"/>
</dbReference>
<accession>A0A832A6T8</accession>
<dbReference type="InterPro" id="IPR010652">
    <property type="entry name" value="DUF1232"/>
</dbReference>
<name>A0A832A6T8_9BACT</name>
<dbReference type="SMART" id="SM00271">
    <property type="entry name" value="DnaJ"/>
    <property type="match status" value="1"/>
</dbReference>
<keyword evidence="3" id="KW-1133">Transmembrane helix</keyword>
<evidence type="ECO:0000256" key="3">
    <source>
        <dbReference type="ARBA" id="ARBA00022989"/>
    </source>
</evidence>
<proteinExistence type="predicted"/>
<evidence type="ECO:0000256" key="6">
    <source>
        <dbReference type="SAM" id="MobiDB-lite"/>
    </source>
</evidence>
<evidence type="ECO:0000256" key="5">
    <source>
        <dbReference type="ARBA" id="ARBA00023186"/>
    </source>
</evidence>
<dbReference type="InterPro" id="IPR036869">
    <property type="entry name" value="J_dom_sf"/>
</dbReference>
<dbReference type="Pfam" id="PF00226">
    <property type="entry name" value="DnaJ"/>
    <property type="match status" value="1"/>
</dbReference>